<dbReference type="InterPro" id="IPR036291">
    <property type="entry name" value="NAD(P)-bd_dom_sf"/>
</dbReference>
<comment type="caution">
    <text evidence="2">The sequence shown here is derived from an EMBL/GenBank/DDBJ whole genome shotgun (WGS) entry which is preliminary data.</text>
</comment>
<evidence type="ECO:0000313" key="3">
    <source>
        <dbReference type="Proteomes" id="UP000242972"/>
    </source>
</evidence>
<dbReference type="AlphaFoldDB" id="A0A2T2XJ64"/>
<reference evidence="2 3" key="1">
    <citation type="journal article" date="2014" name="BMC Genomics">
        <title>Comparison of environmental and isolate Sulfobacillus genomes reveals diverse carbon, sulfur, nitrogen, and hydrogen metabolisms.</title>
        <authorList>
            <person name="Justice N.B."/>
            <person name="Norman A."/>
            <person name="Brown C.T."/>
            <person name="Singh A."/>
            <person name="Thomas B.C."/>
            <person name="Banfield J.F."/>
        </authorList>
    </citation>
    <scope>NUCLEOTIDE SEQUENCE [LARGE SCALE GENOMIC DNA]</scope>
    <source>
        <strain evidence="2">AMDSBA4</strain>
    </source>
</reference>
<dbReference type="Pfam" id="PF13460">
    <property type="entry name" value="NAD_binding_10"/>
    <property type="match status" value="1"/>
</dbReference>
<name>A0A2T2XJ64_9FIRM</name>
<dbReference type="InterPro" id="IPR016040">
    <property type="entry name" value="NAD(P)-bd_dom"/>
</dbReference>
<evidence type="ECO:0000313" key="2">
    <source>
        <dbReference type="EMBL" id="PSR34542.1"/>
    </source>
</evidence>
<dbReference type="PANTHER" id="PTHR12126">
    <property type="entry name" value="NADH-UBIQUINONE OXIDOREDUCTASE 39 KDA SUBUNIT-RELATED"/>
    <property type="match status" value="1"/>
</dbReference>
<proteinExistence type="predicted"/>
<protein>
    <recommendedName>
        <fullName evidence="1">NAD(P)-binding domain-containing protein</fullName>
    </recommendedName>
</protein>
<dbReference type="EMBL" id="PXYW01000008">
    <property type="protein sequence ID" value="PSR34542.1"/>
    <property type="molecule type" value="Genomic_DNA"/>
</dbReference>
<dbReference type="SUPFAM" id="SSF51735">
    <property type="entry name" value="NAD(P)-binding Rossmann-fold domains"/>
    <property type="match status" value="1"/>
</dbReference>
<dbReference type="PANTHER" id="PTHR12126:SF11">
    <property type="entry name" value="NADH DEHYDROGENASE [UBIQUINONE] 1 ALPHA SUBCOMPLEX SUBUNIT 9, MITOCHONDRIAL"/>
    <property type="match status" value="1"/>
</dbReference>
<dbReference type="InterPro" id="IPR051207">
    <property type="entry name" value="ComplexI_NDUFA9_subunit"/>
</dbReference>
<evidence type="ECO:0000259" key="1">
    <source>
        <dbReference type="Pfam" id="PF13460"/>
    </source>
</evidence>
<gene>
    <name evidence="2" type="ORF">C7B46_05290</name>
</gene>
<feature type="domain" description="NAD(P)-binding" evidence="1">
    <location>
        <begin position="59"/>
        <end position="234"/>
    </location>
</feature>
<dbReference type="GO" id="GO:0044877">
    <property type="term" value="F:protein-containing complex binding"/>
    <property type="evidence" value="ECO:0007669"/>
    <property type="project" value="TreeGrafter"/>
</dbReference>
<accession>A0A2T2XJ64</accession>
<sequence length="314" mass="34638">MPPYSWAYSLCWRALSIACRCWKKSVTQHLAVPNGHEKRQEDGMTSGKYLDLPSVLITGATGFLGREVVWRLWQSGIRVLAITRTPPKSSPFIPVPCDLTDDSTDVPEMPGTNCTALIHLAGHYPGGSAKPQTLHERGTARVIAIARRWNIDKIIYVSAYGAGLTTPSDFQQTKWTAEEMVSHSGLKYTIVRPHLMVGAGSPSINWLMHQGRLPMVALRPVHVADVAETVVRALWLTRTEGKRYELAGPQLIPLPVVVGQHSALGRFKRRLSEQQLERVGISGLRGGFVDGSWISDFGLLPRSPITALGTPMQY</sequence>
<dbReference type="Proteomes" id="UP000242972">
    <property type="component" value="Unassembled WGS sequence"/>
</dbReference>
<organism evidence="2 3">
    <name type="scientific">Sulfobacillus benefaciens</name>
    <dbReference type="NCBI Taxonomy" id="453960"/>
    <lineage>
        <taxon>Bacteria</taxon>
        <taxon>Bacillati</taxon>
        <taxon>Bacillota</taxon>
        <taxon>Clostridia</taxon>
        <taxon>Eubacteriales</taxon>
        <taxon>Clostridiales Family XVII. Incertae Sedis</taxon>
        <taxon>Sulfobacillus</taxon>
    </lineage>
</organism>
<dbReference type="Gene3D" id="3.40.50.720">
    <property type="entry name" value="NAD(P)-binding Rossmann-like Domain"/>
    <property type="match status" value="1"/>
</dbReference>